<organism evidence="5 6">
    <name type="scientific">Spiribacter salinus</name>
    <dbReference type="NCBI Taxonomy" id="1335746"/>
    <lineage>
        <taxon>Bacteria</taxon>
        <taxon>Pseudomonadati</taxon>
        <taxon>Pseudomonadota</taxon>
        <taxon>Gammaproteobacteria</taxon>
        <taxon>Chromatiales</taxon>
        <taxon>Ectothiorhodospiraceae</taxon>
        <taxon>Spiribacter</taxon>
    </lineage>
</organism>
<proteinExistence type="inferred from homology"/>
<dbReference type="Pfam" id="PF08450">
    <property type="entry name" value="SGL"/>
    <property type="match status" value="1"/>
</dbReference>
<dbReference type="PANTHER" id="PTHR10907:SF47">
    <property type="entry name" value="REGUCALCIN"/>
    <property type="match status" value="1"/>
</dbReference>
<evidence type="ECO:0000256" key="1">
    <source>
        <dbReference type="ARBA" id="ARBA00008853"/>
    </source>
</evidence>
<comment type="caution">
    <text evidence="5">The sequence shown here is derived from an EMBL/GenBank/DDBJ whole genome shotgun (WGS) entry which is preliminary data.</text>
</comment>
<evidence type="ECO:0000256" key="3">
    <source>
        <dbReference type="PIRSR" id="PIRSR605511-2"/>
    </source>
</evidence>
<evidence type="ECO:0000259" key="4">
    <source>
        <dbReference type="Pfam" id="PF08450"/>
    </source>
</evidence>
<feature type="binding site" evidence="3">
    <location>
        <position position="182"/>
    </location>
    <ligand>
        <name>a divalent metal cation</name>
        <dbReference type="ChEBI" id="CHEBI:60240"/>
    </ligand>
</feature>
<name>A0A540V782_9GAMM</name>
<reference evidence="5 6" key="1">
    <citation type="submission" date="2019-06" db="EMBL/GenBank/DDBJ databases">
        <title>Metagenome assembled Genome of Spiribacter salinus SL48-SHIP from the microbial mat of Salt Lake 48 (Novosibirsk region, Russia).</title>
        <authorList>
            <person name="Shipova A."/>
            <person name="Rozanov A.S."/>
            <person name="Bryanskaya A.V."/>
            <person name="Peltek S.E."/>
        </authorList>
    </citation>
    <scope>NUCLEOTIDE SEQUENCE [LARGE SCALE GENOMIC DNA]</scope>
    <source>
        <strain evidence="5">SL48-SHIP-2</strain>
    </source>
</reference>
<dbReference type="PRINTS" id="PR01790">
    <property type="entry name" value="SMP30FAMILY"/>
</dbReference>
<feature type="binding site" evidence="3">
    <location>
        <position position="133"/>
    </location>
    <ligand>
        <name>a divalent metal cation</name>
        <dbReference type="ChEBI" id="CHEBI:60240"/>
    </ligand>
</feature>
<dbReference type="Proteomes" id="UP000315400">
    <property type="component" value="Unassembled WGS sequence"/>
</dbReference>
<dbReference type="GO" id="GO:0004341">
    <property type="term" value="F:gluconolactonase activity"/>
    <property type="evidence" value="ECO:0007669"/>
    <property type="project" value="TreeGrafter"/>
</dbReference>
<dbReference type="InterPro" id="IPR013658">
    <property type="entry name" value="SGL"/>
</dbReference>
<dbReference type="Gene3D" id="2.120.10.30">
    <property type="entry name" value="TolB, C-terminal domain"/>
    <property type="match status" value="1"/>
</dbReference>
<dbReference type="GO" id="GO:0005509">
    <property type="term" value="F:calcium ion binding"/>
    <property type="evidence" value="ECO:0007669"/>
    <property type="project" value="TreeGrafter"/>
</dbReference>
<keyword evidence="3" id="KW-0862">Zinc</keyword>
<dbReference type="AlphaFoldDB" id="A0A540V782"/>
<dbReference type="EMBL" id="VIFK01000633">
    <property type="protein sequence ID" value="TQE92602.1"/>
    <property type="molecule type" value="Genomic_DNA"/>
</dbReference>
<feature type="binding site" evidence="3">
    <location>
        <position position="85"/>
    </location>
    <ligand>
        <name>substrate</name>
    </ligand>
</feature>
<comment type="similarity">
    <text evidence="1">Belongs to the SMP-30/CGR1 family.</text>
</comment>
<gene>
    <name evidence="5" type="ORF">FKY71_19680</name>
</gene>
<evidence type="ECO:0000256" key="2">
    <source>
        <dbReference type="PIRSR" id="PIRSR605511-1"/>
    </source>
</evidence>
<dbReference type="PANTHER" id="PTHR10907">
    <property type="entry name" value="REGUCALCIN"/>
    <property type="match status" value="1"/>
</dbReference>
<dbReference type="InterPro" id="IPR011042">
    <property type="entry name" value="6-blade_b-propeller_TolB-like"/>
</dbReference>
<feature type="domain" description="SMP-30/Gluconolactonase/LRE-like region" evidence="4">
    <location>
        <begin position="2"/>
        <end position="241"/>
    </location>
</feature>
<comment type="cofactor">
    <cofactor evidence="3">
        <name>Zn(2+)</name>
        <dbReference type="ChEBI" id="CHEBI:29105"/>
    </cofactor>
    <text evidence="3">Binds 1 divalent metal cation per subunit.</text>
</comment>
<feature type="active site" description="Proton donor/acceptor" evidence="2">
    <location>
        <position position="182"/>
    </location>
</feature>
<dbReference type="SUPFAM" id="SSF63829">
    <property type="entry name" value="Calcium-dependent phosphotriesterase"/>
    <property type="match status" value="1"/>
</dbReference>
<feature type="non-terminal residue" evidence="5">
    <location>
        <position position="1"/>
    </location>
</feature>
<feature type="binding site" evidence="3">
    <location>
        <position position="4"/>
    </location>
    <ligand>
        <name>a divalent metal cation</name>
        <dbReference type="ChEBI" id="CHEBI:60240"/>
    </ligand>
</feature>
<sequence length="270" mass="29416">ELGEGAFWDGALQRLLWVDILQRQVLVQQGSDFARYTLPAMPSVIWKVVKGQVYLATDQGVGVLDLADGSYRTVVEVEAHEPETRSNDGGVSPDGSFWFGTMRNEPRHNGGAIYRVAPDLSVTRMHDAVGIPNTFLFPSGRDHVLIGDSFKRCIYRYAITDGRLGAREVWMDKGNDDVGTPDGSALICDSMVINAEWGGSRIVAYDMTGRERGALSLPVSCPTSCALGGQDGRTLFVTSAREGLTDDDLARQPHAGTVFSVKLPELPDVR</sequence>
<keyword evidence="3" id="KW-0479">Metal-binding</keyword>
<evidence type="ECO:0000313" key="6">
    <source>
        <dbReference type="Proteomes" id="UP000315400"/>
    </source>
</evidence>
<feature type="binding site" evidence="3">
    <location>
        <position position="87"/>
    </location>
    <ligand>
        <name>substrate</name>
    </ligand>
</feature>
<dbReference type="InterPro" id="IPR005511">
    <property type="entry name" value="SMP-30"/>
</dbReference>
<accession>A0A540V782</accession>
<protein>
    <submittedName>
        <fullName evidence="5">SMP-30/gluconolactonase/LRE family protein</fullName>
    </submittedName>
</protein>
<feature type="binding site" evidence="3">
    <location>
        <position position="105"/>
    </location>
    <ligand>
        <name>substrate</name>
    </ligand>
</feature>
<dbReference type="GO" id="GO:0019853">
    <property type="term" value="P:L-ascorbic acid biosynthetic process"/>
    <property type="evidence" value="ECO:0007669"/>
    <property type="project" value="TreeGrafter"/>
</dbReference>
<evidence type="ECO:0000313" key="5">
    <source>
        <dbReference type="EMBL" id="TQE92602.1"/>
    </source>
</evidence>